<dbReference type="EMBL" id="UYRU01069061">
    <property type="protein sequence ID" value="VDN18321.1"/>
    <property type="molecule type" value="Genomic_DNA"/>
</dbReference>
<dbReference type="Proteomes" id="UP000281553">
    <property type="component" value="Unassembled WGS sequence"/>
</dbReference>
<proteinExistence type="predicted"/>
<accession>A0A3P7MK66</accession>
<name>A0A3P7MK66_DIBLA</name>
<evidence type="ECO:0000313" key="1">
    <source>
        <dbReference type="EMBL" id="VDN18321.1"/>
    </source>
</evidence>
<evidence type="ECO:0000313" key="2">
    <source>
        <dbReference type="Proteomes" id="UP000281553"/>
    </source>
</evidence>
<sequence length="75" mass="8558">MYLNLVDPIVEKLAAFGGIQARIGGKAFYASQRSTYLSYECRASHPKIQGMRVDGLFEEDEEEEKEKKKEVMDVL</sequence>
<dbReference type="AlphaFoldDB" id="A0A3P7MK66"/>
<keyword evidence="2" id="KW-1185">Reference proteome</keyword>
<reference evidence="1 2" key="1">
    <citation type="submission" date="2018-11" db="EMBL/GenBank/DDBJ databases">
        <authorList>
            <consortium name="Pathogen Informatics"/>
        </authorList>
    </citation>
    <scope>NUCLEOTIDE SEQUENCE [LARGE SCALE GENOMIC DNA]</scope>
</reference>
<gene>
    <name evidence="1" type="ORF">DILT_LOCUS13155</name>
</gene>
<protein>
    <submittedName>
        <fullName evidence="1">Uncharacterized protein</fullName>
    </submittedName>
</protein>
<organism evidence="1 2">
    <name type="scientific">Dibothriocephalus latus</name>
    <name type="common">Fish tapeworm</name>
    <name type="synonym">Diphyllobothrium latum</name>
    <dbReference type="NCBI Taxonomy" id="60516"/>
    <lineage>
        <taxon>Eukaryota</taxon>
        <taxon>Metazoa</taxon>
        <taxon>Spiralia</taxon>
        <taxon>Lophotrochozoa</taxon>
        <taxon>Platyhelminthes</taxon>
        <taxon>Cestoda</taxon>
        <taxon>Eucestoda</taxon>
        <taxon>Diphyllobothriidea</taxon>
        <taxon>Diphyllobothriidae</taxon>
        <taxon>Dibothriocephalus</taxon>
    </lineage>
</organism>